<dbReference type="InterPro" id="IPR000843">
    <property type="entry name" value="HTH_LacI"/>
</dbReference>
<dbReference type="SMART" id="SM00354">
    <property type="entry name" value="HTH_LACI"/>
    <property type="match status" value="1"/>
</dbReference>
<name>A0A268P0B9_SHOCL</name>
<dbReference type="InterPro" id="IPR010982">
    <property type="entry name" value="Lambda_DNA-bd_dom_sf"/>
</dbReference>
<accession>A0A268P0B9</accession>
<gene>
    <name evidence="5" type="ORF">CHH72_09200</name>
</gene>
<reference evidence="5 6" key="1">
    <citation type="submission" date="2017-07" db="EMBL/GenBank/DDBJ databases">
        <title>Isolation and whole genome analysis of endospore-forming bacteria from heroin.</title>
        <authorList>
            <person name="Kalinowski J."/>
            <person name="Ahrens B."/>
            <person name="Al-Dilaimi A."/>
            <person name="Winkler A."/>
            <person name="Wibberg D."/>
            <person name="Schleenbecker U."/>
            <person name="Ruckert C."/>
            <person name="Wolfel R."/>
            <person name="Grass G."/>
        </authorList>
    </citation>
    <scope>NUCLEOTIDE SEQUENCE [LARGE SCALE GENOMIC DNA]</scope>
    <source>
        <strain evidence="5 6">7539</strain>
    </source>
</reference>
<evidence type="ECO:0000256" key="3">
    <source>
        <dbReference type="ARBA" id="ARBA00023163"/>
    </source>
</evidence>
<dbReference type="Gene3D" id="3.40.50.2300">
    <property type="match status" value="2"/>
</dbReference>
<dbReference type="InterPro" id="IPR028082">
    <property type="entry name" value="Peripla_BP_I"/>
</dbReference>
<dbReference type="Proteomes" id="UP000216207">
    <property type="component" value="Unassembled WGS sequence"/>
</dbReference>
<sequence length="358" mass="40363">MLLIIFQLIYDNQTKAKREEMKVTAKEISKQLGVSIATVDRVLNNRANVSEKMRKRVLEKAEEMGYVPNRMASILSRKVTFHVAVVYKEYPAYFWEQIETGIAQAELELRDYGVTVHRFRLPVEAFTESPERIQEILADDTIDAVAIAALGDAISPYLKASKKPICTFNVDAQNSGRLFYVGCDYYSSGRLAAELVAKLVPAQGRVGVLLGGNHDYQAREKLQGFREGLEEFRLELCKAVRLGESDLPFQPGQQWQKEMASLDGLYVATAELGNVAEFFSKYPKHQVAALVGHDMNDLIYKHLRTQMIAATITQDPVSQGYLAIKKLFSLMVLEDEDAKQSTITKLEIVMKNNASYYT</sequence>
<evidence type="ECO:0000313" key="6">
    <source>
        <dbReference type="Proteomes" id="UP000216207"/>
    </source>
</evidence>
<protein>
    <recommendedName>
        <fullName evidence="4">HTH lacI-type domain-containing protein</fullName>
    </recommendedName>
</protein>
<evidence type="ECO:0000256" key="1">
    <source>
        <dbReference type="ARBA" id="ARBA00023015"/>
    </source>
</evidence>
<dbReference type="AlphaFoldDB" id="A0A268P0B9"/>
<evidence type="ECO:0000256" key="2">
    <source>
        <dbReference type="ARBA" id="ARBA00023125"/>
    </source>
</evidence>
<dbReference type="Gene3D" id="1.10.260.40">
    <property type="entry name" value="lambda repressor-like DNA-binding domains"/>
    <property type="match status" value="1"/>
</dbReference>
<feature type="domain" description="HTH lacI-type" evidence="4">
    <location>
        <begin position="23"/>
        <end position="77"/>
    </location>
</feature>
<evidence type="ECO:0000259" key="4">
    <source>
        <dbReference type="PROSITE" id="PS50932"/>
    </source>
</evidence>
<dbReference type="PANTHER" id="PTHR30146">
    <property type="entry name" value="LACI-RELATED TRANSCRIPTIONAL REPRESSOR"/>
    <property type="match status" value="1"/>
</dbReference>
<dbReference type="InterPro" id="IPR025997">
    <property type="entry name" value="SBP_2_dom"/>
</dbReference>
<evidence type="ECO:0000313" key="5">
    <source>
        <dbReference type="EMBL" id="PAE89192.1"/>
    </source>
</evidence>
<dbReference type="Pfam" id="PF00356">
    <property type="entry name" value="LacI"/>
    <property type="match status" value="1"/>
</dbReference>
<dbReference type="PANTHER" id="PTHR30146:SF144">
    <property type="entry name" value="LACI-FAMILY TRANSCRIPTION REGULATOR"/>
    <property type="match status" value="1"/>
</dbReference>
<dbReference type="GO" id="GO:0000976">
    <property type="term" value="F:transcription cis-regulatory region binding"/>
    <property type="evidence" value="ECO:0007669"/>
    <property type="project" value="TreeGrafter"/>
</dbReference>
<dbReference type="CDD" id="cd06307">
    <property type="entry name" value="PBP1_sugar_binding"/>
    <property type="match status" value="1"/>
</dbReference>
<comment type="caution">
    <text evidence="5">The sequence shown here is derived from an EMBL/GenBank/DDBJ whole genome shotgun (WGS) entry which is preliminary data.</text>
</comment>
<dbReference type="PROSITE" id="PS50932">
    <property type="entry name" value="HTH_LACI_2"/>
    <property type="match status" value="1"/>
</dbReference>
<dbReference type="Pfam" id="PF13407">
    <property type="entry name" value="Peripla_BP_4"/>
    <property type="match status" value="1"/>
</dbReference>
<organism evidence="5 6">
    <name type="scientific">Shouchella clausii</name>
    <name type="common">Alkalihalobacillus clausii</name>
    <dbReference type="NCBI Taxonomy" id="79880"/>
    <lineage>
        <taxon>Bacteria</taxon>
        <taxon>Bacillati</taxon>
        <taxon>Bacillota</taxon>
        <taxon>Bacilli</taxon>
        <taxon>Bacillales</taxon>
        <taxon>Bacillaceae</taxon>
        <taxon>Shouchella</taxon>
    </lineage>
</organism>
<dbReference type="SUPFAM" id="SSF53822">
    <property type="entry name" value="Periplasmic binding protein-like I"/>
    <property type="match status" value="1"/>
</dbReference>
<proteinExistence type="predicted"/>
<keyword evidence="2" id="KW-0238">DNA-binding</keyword>
<keyword evidence="3" id="KW-0804">Transcription</keyword>
<dbReference type="CDD" id="cd01392">
    <property type="entry name" value="HTH_LacI"/>
    <property type="match status" value="1"/>
</dbReference>
<dbReference type="EMBL" id="NPCC01000010">
    <property type="protein sequence ID" value="PAE89192.1"/>
    <property type="molecule type" value="Genomic_DNA"/>
</dbReference>
<dbReference type="GO" id="GO:0003700">
    <property type="term" value="F:DNA-binding transcription factor activity"/>
    <property type="evidence" value="ECO:0007669"/>
    <property type="project" value="TreeGrafter"/>
</dbReference>
<dbReference type="SUPFAM" id="SSF47413">
    <property type="entry name" value="lambda repressor-like DNA-binding domains"/>
    <property type="match status" value="1"/>
</dbReference>
<keyword evidence="1" id="KW-0805">Transcription regulation</keyword>